<name>A0A0A2L7Y1_PENIT</name>
<organism evidence="2 3">
    <name type="scientific">Penicillium italicum</name>
    <name type="common">Blue mold</name>
    <dbReference type="NCBI Taxonomy" id="40296"/>
    <lineage>
        <taxon>Eukaryota</taxon>
        <taxon>Fungi</taxon>
        <taxon>Dikarya</taxon>
        <taxon>Ascomycota</taxon>
        <taxon>Pezizomycotina</taxon>
        <taxon>Eurotiomycetes</taxon>
        <taxon>Eurotiomycetidae</taxon>
        <taxon>Eurotiales</taxon>
        <taxon>Aspergillaceae</taxon>
        <taxon>Penicillium</taxon>
    </lineage>
</organism>
<feature type="region of interest" description="Disordered" evidence="1">
    <location>
        <begin position="52"/>
        <end position="100"/>
    </location>
</feature>
<evidence type="ECO:0000256" key="1">
    <source>
        <dbReference type="SAM" id="MobiDB-lite"/>
    </source>
</evidence>
<protein>
    <submittedName>
        <fullName evidence="2">Uncharacterized protein</fullName>
    </submittedName>
</protein>
<evidence type="ECO:0000313" key="2">
    <source>
        <dbReference type="EMBL" id="KGO76182.1"/>
    </source>
</evidence>
<dbReference type="EMBL" id="JQGA01000320">
    <property type="protein sequence ID" value="KGO76182.1"/>
    <property type="molecule type" value="Genomic_DNA"/>
</dbReference>
<dbReference type="HOGENOM" id="CLU_2307002_0_0_1"/>
<keyword evidence="3" id="KW-1185">Reference proteome</keyword>
<sequence>MGGGSAWRRHEDDAAYTGIDGGDGEGAGKRREGSIVIKFTDPVVANQAITQASYTAHNDRIKSDSDRITSDRGHDTVSGESAAADDDDDDDDDDEFIDPI</sequence>
<accession>A0A0A2L7Y1</accession>
<comment type="caution">
    <text evidence="2">The sequence shown here is derived from an EMBL/GenBank/DDBJ whole genome shotgun (WGS) entry which is preliminary data.</text>
</comment>
<evidence type="ECO:0000313" key="3">
    <source>
        <dbReference type="Proteomes" id="UP000030104"/>
    </source>
</evidence>
<gene>
    <name evidence="2" type="ORF">PITC_044360</name>
</gene>
<dbReference type="AlphaFoldDB" id="A0A0A2L7Y1"/>
<proteinExistence type="predicted"/>
<feature type="region of interest" description="Disordered" evidence="1">
    <location>
        <begin position="1"/>
        <end position="30"/>
    </location>
</feature>
<reference evidence="2 3" key="1">
    <citation type="journal article" date="2015" name="Mol. Plant Microbe Interact.">
        <title>Genome, transcriptome, and functional analyses of Penicillium expansum provide new insights into secondary metabolism and pathogenicity.</title>
        <authorList>
            <person name="Ballester A.R."/>
            <person name="Marcet-Houben M."/>
            <person name="Levin E."/>
            <person name="Sela N."/>
            <person name="Selma-Lazaro C."/>
            <person name="Carmona L."/>
            <person name="Wisniewski M."/>
            <person name="Droby S."/>
            <person name="Gonzalez-Candelas L."/>
            <person name="Gabaldon T."/>
        </authorList>
    </citation>
    <scope>NUCLEOTIDE SEQUENCE [LARGE SCALE GENOMIC DNA]</scope>
    <source>
        <strain evidence="2 3">PHI-1</strain>
    </source>
</reference>
<feature type="compositionally biased region" description="Basic and acidic residues" evidence="1">
    <location>
        <begin position="57"/>
        <end position="77"/>
    </location>
</feature>
<feature type="compositionally biased region" description="Acidic residues" evidence="1">
    <location>
        <begin position="83"/>
        <end position="100"/>
    </location>
</feature>
<dbReference type="Proteomes" id="UP000030104">
    <property type="component" value="Unassembled WGS sequence"/>
</dbReference>